<dbReference type="InterPro" id="IPR008258">
    <property type="entry name" value="Transglycosylase_SLT_dom_1"/>
</dbReference>
<dbReference type="PANTHER" id="PTHR37423">
    <property type="entry name" value="SOLUBLE LYTIC MUREIN TRANSGLYCOSYLASE-RELATED"/>
    <property type="match status" value="1"/>
</dbReference>
<organism evidence="3 4">
    <name type="scientific">Helicobacter pylori</name>
    <name type="common">Campylobacter pylori</name>
    <dbReference type="NCBI Taxonomy" id="210"/>
    <lineage>
        <taxon>Bacteria</taxon>
        <taxon>Pseudomonadati</taxon>
        <taxon>Campylobacterota</taxon>
        <taxon>Epsilonproteobacteria</taxon>
        <taxon>Campylobacterales</taxon>
        <taxon>Helicobacteraceae</taxon>
        <taxon>Helicobacter</taxon>
    </lineage>
</organism>
<dbReference type="SUPFAM" id="SSF53955">
    <property type="entry name" value="Lysozyme-like"/>
    <property type="match status" value="1"/>
</dbReference>
<feature type="domain" description="Transglycosylase SLT" evidence="2">
    <location>
        <begin position="409"/>
        <end position="520"/>
    </location>
</feature>
<dbReference type="EMBL" id="LT837687">
    <property type="protein sequence ID" value="SMA52657.1"/>
    <property type="molecule type" value="Genomic_DNA"/>
</dbReference>
<evidence type="ECO:0000256" key="1">
    <source>
        <dbReference type="ARBA" id="ARBA00007734"/>
    </source>
</evidence>
<protein>
    <submittedName>
        <fullName evidence="3">Soluble lytic murein transglycosylase (Slt)</fullName>
    </submittedName>
</protein>
<dbReference type="PANTHER" id="PTHR37423:SF2">
    <property type="entry name" value="MEMBRANE-BOUND LYTIC MUREIN TRANSGLYCOSYLASE C"/>
    <property type="match status" value="1"/>
</dbReference>
<gene>
    <name evidence="3" type="ORF">BCM300_00666</name>
</gene>
<reference evidence="3 4" key="1">
    <citation type="submission" date="2016-12" db="EMBL/GenBank/DDBJ databases">
        <authorList>
            <person name="Song W.-J."/>
            <person name="Kurnit D.M."/>
        </authorList>
    </citation>
    <scope>NUCLEOTIDE SEQUENCE [LARGE SCALE GENOMIC DNA]</scope>
    <source>
        <strain evidence="3">BCM-300</strain>
    </source>
</reference>
<evidence type="ECO:0000313" key="3">
    <source>
        <dbReference type="EMBL" id="SMA52657.1"/>
    </source>
</evidence>
<dbReference type="Gene3D" id="1.10.530.10">
    <property type="match status" value="1"/>
</dbReference>
<dbReference type="Pfam" id="PF01464">
    <property type="entry name" value="SLT"/>
    <property type="match status" value="1"/>
</dbReference>
<dbReference type="AlphaFoldDB" id="A0A238GUS7"/>
<accession>A0A238GUS7</accession>
<dbReference type="CDD" id="cd13401">
    <property type="entry name" value="Slt70-like"/>
    <property type="match status" value="1"/>
</dbReference>
<comment type="similarity">
    <text evidence="1">Belongs to the transglycosylase Slt family.</text>
</comment>
<dbReference type="Proteomes" id="UP000198366">
    <property type="component" value="Chromosome I"/>
</dbReference>
<evidence type="ECO:0000259" key="2">
    <source>
        <dbReference type="Pfam" id="PF01464"/>
    </source>
</evidence>
<proteinExistence type="inferred from homology"/>
<sequence>MAFCARQKPLKEIMRFLILFFIGALGVGFSQTELDLKDLEKKPTGIVRDYYLWRYISDKKTSLENAKKAYELTQNKNSTLQKAMQEKGVENSEKSPDVKLPEDIYCKQITLESMLETTDTFQASCIAIALKSKIRDFDKIPFQTIKPLQEKIKEAYPVLYEELEILQSKNVSASLFKANAQVFSALFNHLSYEKKLQIFEEHIPIKELNRLLDENYPAFNRLIYQVILDPKLDHFKDALAKSNATQNNAQTFFILGINEILRKKTSKALKYFERSEAVVKDDDFLKDRAIFWQYLASKKKKTLERLSQSPALNLYSLYASRKLQTTPSYRIISRIQNLSQEDPPFNTHDPFLWQIFKEKTLSLKDEGAFNAMLKSLYYEKSAPELTYLLSQRNKDKIYYYLSPYEGIIEWQNTDERAMAYAIARQESFLLPALISRSFALGLMQIMPFNVGPFAKSLGMDNIDLNDMFNPNIALKFGNYYLNHLKKEFNHPLFVAYAYNAGPGFLRRWLESSKRFKEKNHFEPWLSMELMPYSETRMYGFRVMLNYLIYQEIFGNFIPIDTFLEQTLNSKDKP</sequence>
<evidence type="ECO:0000313" key="4">
    <source>
        <dbReference type="Proteomes" id="UP000198366"/>
    </source>
</evidence>
<dbReference type="InterPro" id="IPR023346">
    <property type="entry name" value="Lysozyme-like_dom_sf"/>
</dbReference>
<name>A0A238GUS7_HELPX</name>